<dbReference type="EMBL" id="BMNY01000001">
    <property type="protein sequence ID" value="GGM71303.1"/>
    <property type="molecule type" value="Genomic_DNA"/>
</dbReference>
<proteinExistence type="predicted"/>
<dbReference type="Gene3D" id="3.40.47.10">
    <property type="match status" value="1"/>
</dbReference>
<protein>
    <submittedName>
        <fullName evidence="4">Acetyl-CoA acetyltransferase</fullName>
    </submittedName>
</protein>
<dbReference type="NCBIfam" id="NF004720">
    <property type="entry name" value="PRK06064.1"/>
    <property type="match status" value="1"/>
</dbReference>
<keyword evidence="1" id="KW-0414">Isoprene biosynthesis</keyword>
<dbReference type="InterPro" id="IPR016039">
    <property type="entry name" value="Thiolase-like"/>
</dbReference>
<comment type="caution">
    <text evidence="4">The sequence shown here is derived from an EMBL/GenBank/DDBJ whole genome shotgun (WGS) entry which is preliminary data.</text>
</comment>
<evidence type="ECO:0000259" key="2">
    <source>
        <dbReference type="Pfam" id="PF00108"/>
    </source>
</evidence>
<dbReference type="PANTHER" id="PTHR42870">
    <property type="entry name" value="ACETYL-COA C-ACETYLTRANSFERASE"/>
    <property type="match status" value="1"/>
</dbReference>
<feature type="domain" description="Thiolase N-terminal" evidence="2">
    <location>
        <begin position="4"/>
        <end position="226"/>
    </location>
</feature>
<dbReference type="GO" id="GO:0008299">
    <property type="term" value="P:isoprenoid biosynthetic process"/>
    <property type="evidence" value="ECO:0007669"/>
    <property type="project" value="UniProtKB-KW"/>
</dbReference>
<organism evidence="4 5">
    <name type="scientific">Thermogymnomonas acidicola</name>
    <dbReference type="NCBI Taxonomy" id="399579"/>
    <lineage>
        <taxon>Archaea</taxon>
        <taxon>Methanobacteriati</taxon>
        <taxon>Thermoplasmatota</taxon>
        <taxon>Thermoplasmata</taxon>
        <taxon>Thermoplasmatales</taxon>
        <taxon>Thermogymnomonas</taxon>
    </lineage>
</organism>
<reference evidence="4" key="1">
    <citation type="journal article" date="2014" name="Int. J. Syst. Evol. Microbiol.">
        <title>Complete genome sequence of Corynebacterium casei LMG S-19264T (=DSM 44701T), isolated from a smear-ripened cheese.</title>
        <authorList>
            <consortium name="US DOE Joint Genome Institute (JGI-PGF)"/>
            <person name="Walter F."/>
            <person name="Albersmeier A."/>
            <person name="Kalinowski J."/>
            <person name="Ruckert C."/>
        </authorList>
    </citation>
    <scope>NUCLEOTIDE SEQUENCE</scope>
    <source>
        <strain evidence="4">JCM 13583</strain>
    </source>
</reference>
<dbReference type="GO" id="GO:0016747">
    <property type="term" value="F:acyltransferase activity, transferring groups other than amino-acyl groups"/>
    <property type="evidence" value="ECO:0007669"/>
    <property type="project" value="InterPro"/>
</dbReference>
<sequence length="386" mass="41174">MSDVYIIGASETKYGELWDRSLRELATEAGLKAVEEAGITAKDIQILYGSNSLAGSISGQENIGALISDYAGIAENHIPSVRVEASTASGAAAVREAYLAIKSGEYDLVMVGGVEKMTDIYGNEVVDITSSILDREWEAFFGATPAAMAAISARRYMHDFNVPKETLSLISVNDHLNGSMNPNAHFRNRITLEQAMSSTPIAEPLNLMDCSPMSDGASAIVLASESYVKRNRLDGIRIVSSGISQDYLAVHSRKSVYSIESAKLAARDALRRSGRSLKDISFVELHDSYSIYGILLLEELGFAQPGKARELVEQGIGISDPLPVNPSGGLKAKGNPLGATGVGQFVEAYLQLKGKAGQRQVKGADLCMLHSMAGTGTTSIVHLVGE</sequence>
<dbReference type="Pfam" id="PF00108">
    <property type="entry name" value="Thiolase_N"/>
    <property type="match status" value="1"/>
</dbReference>
<dbReference type="SUPFAM" id="SSF53901">
    <property type="entry name" value="Thiolase-like"/>
    <property type="match status" value="1"/>
</dbReference>
<gene>
    <name evidence="4" type="ORF">GCM10007108_06790</name>
</gene>
<dbReference type="Proteomes" id="UP000632195">
    <property type="component" value="Unassembled WGS sequence"/>
</dbReference>
<keyword evidence="5" id="KW-1185">Reference proteome</keyword>
<dbReference type="InterPro" id="IPR020616">
    <property type="entry name" value="Thiolase_N"/>
</dbReference>
<dbReference type="PANTHER" id="PTHR42870:SF6">
    <property type="entry name" value="ACETYL-COA C-ACYLTRANSFERASE"/>
    <property type="match status" value="1"/>
</dbReference>
<dbReference type="InterPro" id="IPR002155">
    <property type="entry name" value="Thiolase"/>
</dbReference>
<evidence type="ECO:0000256" key="1">
    <source>
        <dbReference type="ARBA" id="ARBA00023229"/>
    </source>
</evidence>
<dbReference type="CDD" id="cd00829">
    <property type="entry name" value="SCP-x_thiolase"/>
    <property type="match status" value="1"/>
</dbReference>
<dbReference type="InterPro" id="IPR055140">
    <property type="entry name" value="Thiolase_C_2"/>
</dbReference>
<evidence type="ECO:0000259" key="3">
    <source>
        <dbReference type="Pfam" id="PF22691"/>
    </source>
</evidence>
<dbReference type="AlphaFoldDB" id="A0AA37BQQ9"/>
<dbReference type="PIRSF" id="PIRSF000429">
    <property type="entry name" value="Ac-CoA_Ac_transf"/>
    <property type="match status" value="1"/>
</dbReference>
<evidence type="ECO:0000313" key="5">
    <source>
        <dbReference type="Proteomes" id="UP000632195"/>
    </source>
</evidence>
<dbReference type="Pfam" id="PF22691">
    <property type="entry name" value="Thiolase_C_1"/>
    <property type="match status" value="1"/>
</dbReference>
<feature type="domain" description="Thiolase C-terminal" evidence="3">
    <location>
        <begin position="245"/>
        <end position="385"/>
    </location>
</feature>
<evidence type="ECO:0000313" key="4">
    <source>
        <dbReference type="EMBL" id="GGM71303.1"/>
    </source>
</evidence>
<name>A0AA37BQQ9_9ARCH</name>
<reference evidence="4" key="2">
    <citation type="submission" date="2022-09" db="EMBL/GenBank/DDBJ databases">
        <authorList>
            <person name="Sun Q."/>
            <person name="Ohkuma M."/>
        </authorList>
    </citation>
    <scope>NUCLEOTIDE SEQUENCE</scope>
    <source>
        <strain evidence="4">JCM 13583</strain>
    </source>
</reference>
<accession>A0AA37BQQ9</accession>